<keyword evidence="9 14" id="KW-0862">Zinc</keyword>
<dbReference type="InterPro" id="IPR045089">
    <property type="entry name" value="PGGT1B-like"/>
</dbReference>
<evidence type="ECO:0000256" key="5">
    <source>
        <dbReference type="ARBA" id="ARBA00022602"/>
    </source>
</evidence>
<evidence type="ECO:0000256" key="8">
    <source>
        <dbReference type="ARBA" id="ARBA00022737"/>
    </source>
</evidence>
<dbReference type="CDD" id="cd02893">
    <property type="entry name" value="FTase"/>
    <property type="match status" value="1"/>
</dbReference>
<dbReference type="STRING" id="246437.L9LAR3"/>
<keyword evidence="7 14" id="KW-0479">Metal-binding</keyword>
<dbReference type="GO" id="GO:0006629">
    <property type="term" value="P:lipid metabolic process"/>
    <property type="evidence" value="ECO:0007669"/>
    <property type="project" value="UniProtKB-KW"/>
</dbReference>
<evidence type="ECO:0000313" key="16">
    <source>
        <dbReference type="EMBL" id="ELW70842.1"/>
    </source>
</evidence>
<comment type="similarity">
    <text evidence="1 14">Belongs to the protein prenyltransferase subunit beta family.</text>
</comment>
<evidence type="ECO:0000256" key="4">
    <source>
        <dbReference type="ARBA" id="ARBA00022553"/>
    </source>
</evidence>
<comment type="subunit">
    <text evidence="13 14">Heterodimer of FNTA and FNTB.</text>
</comment>
<feature type="domain" description="Prenyltransferase alpha-alpha toroid" evidence="15">
    <location>
        <begin position="143"/>
        <end position="473"/>
    </location>
</feature>
<dbReference type="InterPro" id="IPR001330">
    <property type="entry name" value="Prenyltrans"/>
</dbReference>
<gene>
    <name evidence="16" type="ORF">TREES_T100005012</name>
</gene>
<dbReference type="FunCoup" id="L9LAR3">
    <property type="interactions" value="857"/>
</dbReference>
<protein>
    <recommendedName>
        <fullName evidence="3 14">Protein farnesyltransferase subunit beta</fullName>
        <shortName evidence="14">FTase-beta</shortName>
        <ecNumber evidence="2 14">2.5.1.58</ecNumber>
    </recommendedName>
</protein>
<evidence type="ECO:0000256" key="9">
    <source>
        <dbReference type="ARBA" id="ARBA00022833"/>
    </source>
</evidence>
<evidence type="ECO:0000256" key="1">
    <source>
        <dbReference type="ARBA" id="ARBA00010497"/>
    </source>
</evidence>
<reference evidence="17" key="2">
    <citation type="journal article" date="2013" name="Nat. Commun.">
        <title>Genome of the Chinese tree shrew.</title>
        <authorList>
            <person name="Fan Y."/>
            <person name="Huang Z.Y."/>
            <person name="Cao C.C."/>
            <person name="Chen C.S."/>
            <person name="Chen Y.X."/>
            <person name="Fan D.D."/>
            <person name="He J."/>
            <person name="Hou H.L."/>
            <person name="Hu L."/>
            <person name="Hu X.T."/>
            <person name="Jiang X.T."/>
            <person name="Lai R."/>
            <person name="Lang Y.S."/>
            <person name="Liang B."/>
            <person name="Liao S.G."/>
            <person name="Mu D."/>
            <person name="Ma Y.Y."/>
            <person name="Niu Y.Y."/>
            <person name="Sun X.Q."/>
            <person name="Xia J.Q."/>
            <person name="Xiao J."/>
            <person name="Xiong Z.Q."/>
            <person name="Xu L."/>
            <person name="Yang L."/>
            <person name="Zhang Y."/>
            <person name="Zhao W."/>
            <person name="Zhao X.D."/>
            <person name="Zheng Y.T."/>
            <person name="Zhou J.M."/>
            <person name="Zhu Y.B."/>
            <person name="Zhang G.J."/>
            <person name="Wang J."/>
            <person name="Yao Y.G."/>
        </authorList>
    </citation>
    <scope>NUCLEOTIDE SEQUENCE [LARGE SCALE GENOMIC DNA]</scope>
</reference>
<accession>L9LAR3</accession>
<dbReference type="GO" id="GO:0097354">
    <property type="term" value="P:prenylation"/>
    <property type="evidence" value="ECO:0007669"/>
    <property type="project" value="UniProtKB-UniRule"/>
</dbReference>
<evidence type="ECO:0000256" key="7">
    <source>
        <dbReference type="ARBA" id="ARBA00022723"/>
    </source>
</evidence>
<evidence type="ECO:0000256" key="12">
    <source>
        <dbReference type="ARBA" id="ARBA00055850"/>
    </source>
</evidence>
<feature type="domain" description="Prenyltransferase alpha-alpha toroid" evidence="15">
    <location>
        <begin position="514"/>
        <end position="560"/>
    </location>
</feature>
<dbReference type="GO" id="GO:0005965">
    <property type="term" value="C:protein farnesyltransferase complex"/>
    <property type="evidence" value="ECO:0007669"/>
    <property type="project" value="UniProtKB-UniRule"/>
</dbReference>
<evidence type="ECO:0000256" key="11">
    <source>
        <dbReference type="ARBA" id="ARBA00050225"/>
    </source>
</evidence>
<keyword evidence="8" id="KW-0677">Repeat</keyword>
<keyword evidence="17" id="KW-1185">Reference proteome</keyword>
<keyword evidence="10" id="KW-0443">Lipid metabolism</keyword>
<dbReference type="FunFam" id="1.50.10.20:FF:000007">
    <property type="entry name" value="Protein farnesyltransferase subunit beta"/>
    <property type="match status" value="1"/>
</dbReference>
<comment type="function">
    <text evidence="12 14">Essential subunit of the farnesyltransferase complex. Catalyzes the transfer of a farnesyl moiety from farnesyl diphosphate to a cysteine at the fourth position from the C-terminus of several proteins having the C-terminal sequence Cys-aliphatic-aliphatic-X.</text>
</comment>
<dbReference type="EC" id="2.5.1.58" evidence="2 14"/>
<dbReference type="GO" id="GO:0008270">
    <property type="term" value="F:zinc ion binding"/>
    <property type="evidence" value="ECO:0007669"/>
    <property type="project" value="UniProtKB-UniRule"/>
</dbReference>
<evidence type="ECO:0000256" key="6">
    <source>
        <dbReference type="ARBA" id="ARBA00022679"/>
    </source>
</evidence>
<keyword evidence="6 14" id="KW-0808">Transferase</keyword>
<evidence type="ECO:0000256" key="2">
    <source>
        <dbReference type="ARBA" id="ARBA00012702"/>
    </source>
</evidence>
<evidence type="ECO:0000256" key="13">
    <source>
        <dbReference type="ARBA" id="ARBA00064192"/>
    </source>
</evidence>
<dbReference type="SUPFAM" id="SSF48239">
    <property type="entry name" value="Terpenoid cyclases/Protein prenyltransferases"/>
    <property type="match status" value="2"/>
</dbReference>
<comment type="cofactor">
    <cofactor evidence="14">
        <name>Zn(2+)</name>
        <dbReference type="ChEBI" id="CHEBI:29105"/>
    </cofactor>
    <text evidence="14">Binds 1 zinc ion per subunit.</text>
</comment>
<dbReference type="EMBL" id="KB320482">
    <property type="protein sequence ID" value="ELW70842.1"/>
    <property type="molecule type" value="Genomic_DNA"/>
</dbReference>
<dbReference type="Pfam" id="PF00432">
    <property type="entry name" value="Prenyltrans"/>
    <property type="match status" value="2"/>
</dbReference>
<dbReference type="InParanoid" id="L9LAR3"/>
<evidence type="ECO:0000313" key="17">
    <source>
        <dbReference type="Proteomes" id="UP000011518"/>
    </source>
</evidence>
<evidence type="ECO:0000256" key="14">
    <source>
        <dbReference type="RuleBase" id="RU365056"/>
    </source>
</evidence>
<keyword evidence="4" id="KW-0597">Phosphoprotein</keyword>
<name>L9LAR3_TUPCH</name>
<dbReference type="PANTHER" id="PTHR11774:SF6">
    <property type="entry name" value="PROTEIN FARNESYLTRANSFERASE SUBUNIT BETA"/>
    <property type="match status" value="1"/>
</dbReference>
<dbReference type="Gene3D" id="1.50.10.20">
    <property type="match status" value="2"/>
</dbReference>
<dbReference type="GO" id="GO:0004660">
    <property type="term" value="F:protein farnesyltransferase activity"/>
    <property type="evidence" value="ECO:0007669"/>
    <property type="project" value="UniProtKB-UniRule"/>
</dbReference>
<dbReference type="PANTHER" id="PTHR11774">
    <property type="entry name" value="GERANYLGERANYL TRANSFERASE TYPE BETA SUBUNIT"/>
    <property type="match status" value="1"/>
</dbReference>
<organism evidence="16 17">
    <name type="scientific">Tupaia chinensis</name>
    <name type="common">Chinese tree shrew</name>
    <name type="synonym">Tupaia belangeri chinensis</name>
    <dbReference type="NCBI Taxonomy" id="246437"/>
    <lineage>
        <taxon>Eukaryota</taxon>
        <taxon>Metazoa</taxon>
        <taxon>Chordata</taxon>
        <taxon>Craniata</taxon>
        <taxon>Vertebrata</taxon>
        <taxon>Euteleostomi</taxon>
        <taxon>Mammalia</taxon>
        <taxon>Eutheria</taxon>
        <taxon>Euarchontoglires</taxon>
        <taxon>Scandentia</taxon>
        <taxon>Tupaiidae</taxon>
        <taxon>Tupaia</taxon>
    </lineage>
</organism>
<evidence type="ECO:0000259" key="15">
    <source>
        <dbReference type="Pfam" id="PF00432"/>
    </source>
</evidence>
<proteinExistence type="inferred from homology"/>
<dbReference type="Proteomes" id="UP000011518">
    <property type="component" value="Unassembled WGS sequence"/>
</dbReference>
<sequence length="594" mass="65492">MASSSSFTYYCPPSSSPVWSEPLYSLRPEHARERLQDDSVETVTSIEQMTYIMAPFIIANNSCTVGKENRSSDSAKVEEKIQEVFSSYKFNHLVPRALLQHRASSAPSVLALPVQVAVGGTFHLKASVADIRAGDSDWLQLILQREKHFHYLKRGLRQLTDAYECLDASRPWLCYWILHSLELLDEPIPQIVATDVCQFLELCQSPEGGFGGGPGQYPHLAPTYAAVNALCIIGTEEAYDVINREKLLEYLYSLKQPDGSFLMHVGGEVDVRSAYCAASVASLTNIITPDLFEGTAEWITRCQNWEGGIGGVPGMEAHGGYTFCGLAALVILKKERSLNLKNLLQWVTSRQMRFEGGFQGRCNKLVDGCYSFWQAGLLPLLHRALHAQGDPALSMSHWMFHQQALQEYILMCCQCPAGGLLDKPGKSRDFYHTCYCLSGLSIAQHFGSGAMLHDVILGVPENALQPTHPVYNIGPDKVIQATTHFLQKQPRGGGGMNGEQSTCSCSELPCSCRSRDFYHTCYCLSGLSIAQHFGSGAMLHDVILGVPENALQPTHPVYNIGPDKVIQATTHFLQKPVPGFKEHDDEATAEPATD</sequence>
<reference evidence="17" key="1">
    <citation type="submission" date="2012-07" db="EMBL/GenBank/DDBJ databases">
        <title>Genome of the Chinese tree shrew, a rising model animal genetically related to primates.</title>
        <authorList>
            <person name="Zhang G."/>
            <person name="Fan Y."/>
            <person name="Yao Y."/>
            <person name="Huang Z."/>
        </authorList>
    </citation>
    <scope>NUCLEOTIDE SEQUENCE [LARGE SCALE GENOMIC DNA]</scope>
</reference>
<dbReference type="InterPro" id="IPR026872">
    <property type="entry name" value="FTB"/>
</dbReference>
<dbReference type="InterPro" id="IPR008930">
    <property type="entry name" value="Terpenoid_cyclase/PrenylTrfase"/>
</dbReference>
<evidence type="ECO:0000256" key="10">
    <source>
        <dbReference type="ARBA" id="ARBA00023098"/>
    </source>
</evidence>
<evidence type="ECO:0000256" key="3">
    <source>
        <dbReference type="ARBA" id="ARBA00015798"/>
    </source>
</evidence>
<dbReference type="AlphaFoldDB" id="L9LAR3"/>
<comment type="catalytic activity">
    <reaction evidence="11">
        <text>L-cysteinyl-[protein] + (2E,6E)-farnesyl diphosphate = S-(2E,6E)-farnesyl-L-cysteinyl-[protein] + diphosphate</text>
        <dbReference type="Rhea" id="RHEA:13345"/>
        <dbReference type="Rhea" id="RHEA-COMP:10131"/>
        <dbReference type="Rhea" id="RHEA-COMP:11535"/>
        <dbReference type="ChEBI" id="CHEBI:29950"/>
        <dbReference type="ChEBI" id="CHEBI:33019"/>
        <dbReference type="ChEBI" id="CHEBI:86019"/>
        <dbReference type="ChEBI" id="CHEBI:175763"/>
        <dbReference type="EC" id="2.5.1.58"/>
    </reaction>
</comment>
<dbReference type="SFLD" id="SFLDG01015">
    <property type="entry name" value="Prenyltransferase_Like_1"/>
    <property type="match status" value="1"/>
</dbReference>
<keyword evidence="5 14" id="KW-0637">Prenyltransferase</keyword>